<name>A0A7J9E0H1_9ROSI</name>
<comment type="caution">
    <text evidence="1">The sequence shown here is derived from an EMBL/GenBank/DDBJ whole genome shotgun (WGS) entry which is preliminary data.</text>
</comment>
<reference evidence="1 2" key="1">
    <citation type="journal article" date="2019" name="Genome Biol. Evol.">
        <title>Insights into the evolution of the New World diploid cottons (Gossypium, subgenus Houzingenia) based on genome sequencing.</title>
        <authorList>
            <person name="Grover C.E."/>
            <person name="Arick M.A. 2nd"/>
            <person name="Thrash A."/>
            <person name="Conover J.L."/>
            <person name="Sanders W.S."/>
            <person name="Peterson D.G."/>
            <person name="Frelichowski J.E."/>
            <person name="Scheffler J.A."/>
            <person name="Scheffler B.E."/>
            <person name="Wendel J.F."/>
        </authorList>
    </citation>
    <scope>NUCLEOTIDE SEQUENCE [LARGE SCALE GENOMIC DNA]</scope>
    <source>
        <strain evidence="1">8</strain>
        <tissue evidence="1">Leaf</tissue>
    </source>
</reference>
<evidence type="ECO:0000313" key="1">
    <source>
        <dbReference type="EMBL" id="MBA0766451.1"/>
    </source>
</evidence>
<organism evidence="1 2">
    <name type="scientific">Gossypium trilobum</name>
    <dbReference type="NCBI Taxonomy" id="34281"/>
    <lineage>
        <taxon>Eukaryota</taxon>
        <taxon>Viridiplantae</taxon>
        <taxon>Streptophyta</taxon>
        <taxon>Embryophyta</taxon>
        <taxon>Tracheophyta</taxon>
        <taxon>Spermatophyta</taxon>
        <taxon>Magnoliopsida</taxon>
        <taxon>eudicotyledons</taxon>
        <taxon>Gunneridae</taxon>
        <taxon>Pentapetalae</taxon>
        <taxon>rosids</taxon>
        <taxon>malvids</taxon>
        <taxon>Malvales</taxon>
        <taxon>Malvaceae</taxon>
        <taxon>Malvoideae</taxon>
        <taxon>Gossypium</taxon>
    </lineage>
</organism>
<sequence length="117" mass="12892">FHVTSDIVILLAVSQFPATKTPFSKLPFACINFHKTCVFVSTCTCSHKPDYPKGDSSFINNQTPSNFILEAPFILRIDKSGWKRSLALIIQGVVSVSCAEEAFIELSCSLNSFLTLT</sequence>
<dbReference type="EMBL" id="JABEZW010000005">
    <property type="protein sequence ID" value="MBA0766451.1"/>
    <property type="molecule type" value="Genomic_DNA"/>
</dbReference>
<feature type="non-terminal residue" evidence="1">
    <location>
        <position position="117"/>
    </location>
</feature>
<dbReference type="Proteomes" id="UP000593568">
    <property type="component" value="Unassembled WGS sequence"/>
</dbReference>
<keyword evidence="2" id="KW-1185">Reference proteome</keyword>
<gene>
    <name evidence="1" type="ORF">Gotri_015492</name>
</gene>
<accession>A0A7J9E0H1</accession>
<proteinExistence type="predicted"/>
<dbReference type="AlphaFoldDB" id="A0A7J9E0H1"/>
<protein>
    <submittedName>
        <fullName evidence="1">Uncharacterized protein</fullName>
    </submittedName>
</protein>
<evidence type="ECO:0000313" key="2">
    <source>
        <dbReference type="Proteomes" id="UP000593568"/>
    </source>
</evidence>